<evidence type="ECO:0000313" key="3">
    <source>
        <dbReference type="Proteomes" id="UP000215027"/>
    </source>
</evidence>
<feature type="region of interest" description="Disordered" evidence="1">
    <location>
        <begin position="1"/>
        <end position="56"/>
    </location>
</feature>
<sequence length="56" mass="6494">MVRVQDRRSHYPHSGQDRKREEEEDTEGTEMGHRGHGVTQRPQSKINLPPNLCVTL</sequence>
<proteinExistence type="predicted"/>
<evidence type="ECO:0000256" key="1">
    <source>
        <dbReference type="SAM" id="MobiDB-lite"/>
    </source>
</evidence>
<keyword evidence="3" id="KW-1185">Reference proteome</keyword>
<name>A0A160T9X0_9CHLR</name>
<dbReference type="KEGG" id="pbf:CFX0092_B0336"/>
<dbReference type="EMBL" id="LN890656">
    <property type="protein sequence ID" value="CUS05870.1"/>
    <property type="molecule type" value="Genomic_DNA"/>
</dbReference>
<reference evidence="2" key="1">
    <citation type="submission" date="2016-01" db="EMBL/GenBank/DDBJ databases">
        <authorList>
            <person name="Mcilroy J.S."/>
            <person name="Karst M S."/>
            <person name="Albertsen M."/>
        </authorList>
    </citation>
    <scope>NUCLEOTIDE SEQUENCE</scope>
    <source>
        <strain evidence="2">Cfx-K</strain>
    </source>
</reference>
<feature type="compositionally biased region" description="Basic and acidic residues" evidence="1">
    <location>
        <begin position="1"/>
        <end position="21"/>
    </location>
</feature>
<dbReference type="AlphaFoldDB" id="A0A160T9X0"/>
<dbReference type="Proteomes" id="UP000215027">
    <property type="component" value="Chromosome II"/>
</dbReference>
<evidence type="ECO:0000313" key="2">
    <source>
        <dbReference type="EMBL" id="CUS05870.1"/>
    </source>
</evidence>
<protein>
    <submittedName>
        <fullName evidence="2">Uncharacterized protein</fullName>
    </submittedName>
</protein>
<accession>A0A160T9X0</accession>
<gene>
    <name evidence="2" type="ORF">CFX0092_B0336</name>
</gene>
<organism evidence="2 3">
    <name type="scientific">Candidatus Promineifilum breve</name>
    <dbReference type="NCBI Taxonomy" id="1806508"/>
    <lineage>
        <taxon>Bacteria</taxon>
        <taxon>Bacillati</taxon>
        <taxon>Chloroflexota</taxon>
        <taxon>Ardenticatenia</taxon>
        <taxon>Candidatus Promineifilales</taxon>
        <taxon>Candidatus Promineifilaceae</taxon>
        <taxon>Candidatus Promineifilum</taxon>
    </lineage>
</organism>